<dbReference type="Pfam" id="PF00232">
    <property type="entry name" value="Glyco_hydro_1"/>
    <property type="match status" value="1"/>
</dbReference>
<reference evidence="8 9" key="1">
    <citation type="submission" date="2022-03" db="EMBL/GenBank/DDBJ databases">
        <title>Hymenobactersp. isolated from the air.</title>
        <authorList>
            <person name="Won M."/>
            <person name="Kwon S.-W."/>
        </authorList>
    </citation>
    <scope>NUCLEOTIDE SEQUENCE [LARGE SCALE GENOMIC DNA]</scope>
    <source>
        <strain evidence="8 9">KACC 22596</strain>
        <plasmid evidence="8 9">unnamed1</plasmid>
    </source>
</reference>
<evidence type="ECO:0000256" key="2">
    <source>
        <dbReference type="ARBA" id="ARBA00012744"/>
    </source>
</evidence>
<dbReference type="PANTHER" id="PTHR10353">
    <property type="entry name" value="GLYCOSYL HYDROLASE"/>
    <property type="match status" value="1"/>
</dbReference>
<dbReference type="InterPro" id="IPR001360">
    <property type="entry name" value="Glyco_hydro_1"/>
</dbReference>
<organism evidence="8 9">
    <name type="scientific">Hymenobacter monticola</name>
    <dbReference type="NCBI Taxonomy" id="1705399"/>
    <lineage>
        <taxon>Bacteria</taxon>
        <taxon>Pseudomonadati</taxon>
        <taxon>Bacteroidota</taxon>
        <taxon>Cytophagia</taxon>
        <taxon>Cytophagales</taxon>
        <taxon>Hymenobacteraceae</taxon>
        <taxon>Hymenobacter</taxon>
    </lineage>
</organism>
<evidence type="ECO:0000256" key="5">
    <source>
        <dbReference type="PROSITE-ProRule" id="PRU10055"/>
    </source>
</evidence>
<dbReference type="EC" id="3.2.1.21" evidence="2"/>
<accession>A0ABY4BIQ4</accession>
<dbReference type="EMBL" id="CP094535">
    <property type="protein sequence ID" value="UOE36490.1"/>
    <property type="molecule type" value="Genomic_DNA"/>
</dbReference>
<keyword evidence="3" id="KW-0378">Hydrolase</keyword>
<name>A0ABY4BIQ4_9BACT</name>
<keyword evidence="9" id="KW-1185">Reference proteome</keyword>
<dbReference type="PROSITE" id="PS00572">
    <property type="entry name" value="GLYCOSYL_HYDROL_F1_1"/>
    <property type="match status" value="1"/>
</dbReference>
<evidence type="ECO:0000256" key="7">
    <source>
        <dbReference type="SAM" id="SignalP"/>
    </source>
</evidence>
<evidence type="ECO:0000256" key="3">
    <source>
        <dbReference type="ARBA" id="ARBA00022801"/>
    </source>
</evidence>
<feature type="chain" id="PRO_5047350688" description="beta-glucosidase" evidence="7">
    <location>
        <begin position="24"/>
        <end position="496"/>
    </location>
</feature>
<dbReference type="Proteomes" id="UP000831390">
    <property type="component" value="Plasmid unnamed1"/>
</dbReference>
<proteinExistence type="inferred from homology"/>
<evidence type="ECO:0000313" key="9">
    <source>
        <dbReference type="Proteomes" id="UP000831390"/>
    </source>
</evidence>
<keyword evidence="4" id="KW-0326">Glycosidase</keyword>
<dbReference type="Gene3D" id="3.20.20.80">
    <property type="entry name" value="Glycosidases"/>
    <property type="match status" value="1"/>
</dbReference>
<evidence type="ECO:0000256" key="6">
    <source>
        <dbReference type="RuleBase" id="RU003690"/>
    </source>
</evidence>
<geneLocation type="plasmid" evidence="8 9">
    <name>unnamed1</name>
</geneLocation>
<protein>
    <recommendedName>
        <fullName evidence="2">beta-glucosidase</fullName>
        <ecNumber evidence="2">3.2.1.21</ecNumber>
    </recommendedName>
</protein>
<evidence type="ECO:0000256" key="4">
    <source>
        <dbReference type="ARBA" id="ARBA00023295"/>
    </source>
</evidence>
<dbReference type="PANTHER" id="PTHR10353:SF36">
    <property type="entry name" value="LP05116P"/>
    <property type="match status" value="1"/>
</dbReference>
<sequence length="496" mass="54245">MNRIFRHLIAALASSLIWVPAGAQTAAAPGMAAPTAASIRFPKGFLLGTSTAAYQVEGAYQADGKGESNWDFMANKIGVTQFTIGKKETGNVADNMYDRATYLKDIALMKALGVNAYRFSIAWSRIMPQGTGAVNAKAVAHYAQLIDDLKAAGIEPVVTLYHFDMPQALIEKGGWANPESVGWYAAYADVIFKQYGQKVRKFITFNEPYIEFFVQHYLMNLEQSKAAPAVRYAAGMTGAHHMLLASARAVADYHRLKLPGQVGITLNLGPCLPFDPKNPADVAAAPWQDVLLNKLFLDGALRGSYPKQALDSLQKYNPAFKPTAAEMATLAATKPDFLGVNFYAPAMVKADPTSPFGVNWLGLNPEPAPTSSTGPTRPDQLYALLMRIKADYQNPTVLITENGAAFGDVDEKVVNGKINDTNRCRSLVGHLAAVQRAVADGSKTIGYLHWSYADNFEWIFGYTVKLGLVHVDFATQNRLPKQSYYLYQSILKQQPK</sequence>
<dbReference type="InterPro" id="IPR018120">
    <property type="entry name" value="Glyco_hydro_1_AS"/>
</dbReference>
<keyword evidence="7" id="KW-0732">Signal</keyword>
<evidence type="ECO:0000256" key="1">
    <source>
        <dbReference type="ARBA" id="ARBA00010838"/>
    </source>
</evidence>
<evidence type="ECO:0000313" key="8">
    <source>
        <dbReference type="EMBL" id="UOE36490.1"/>
    </source>
</evidence>
<dbReference type="InterPro" id="IPR017853">
    <property type="entry name" value="GH"/>
</dbReference>
<dbReference type="RefSeq" id="WP_243520404.1">
    <property type="nucleotide sequence ID" value="NZ_CP094535.1"/>
</dbReference>
<comment type="similarity">
    <text evidence="1 6">Belongs to the glycosyl hydrolase 1 family.</text>
</comment>
<keyword evidence="8" id="KW-0614">Plasmid</keyword>
<feature type="active site" description="Nucleophile" evidence="5">
    <location>
        <position position="401"/>
    </location>
</feature>
<dbReference type="PRINTS" id="PR00131">
    <property type="entry name" value="GLHYDRLASE1"/>
</dbReference>
<gene>
    <name evidence="8" type="ORF">MTP16_23675</name>
</gene>
<feature type="signal peptide" evidence="7">
    <location>
        <begin position="1"/>
        <end position="23"/>
    </location>
</feature>
<dbReference type="SUPFAM" id="SSF51445">
    <property type="entry name" value="(Trans)glycosidases"/>
    <property type="match status" value="1"/>
</dbReference>